<gene>
    <name evidence="1" type="ORF">ACHAWO_000233</name>
</gene>
<reference evidence="1 2" key="1">
    <citation type="submission" date="2024-10" db="EMBL/GenBank/DDBJ databases">
        <title>Updated reference genomes for cyclostephanoid diatoms.</title>
        <authorList>
            <person name="Roberts W.R."/>
            <person name="Alverson A.J."/>
        </authorList>
    </citation>
    <scope>NUCLEOTIDE SEQUENCE [LARGE SCALE GENOMIC DNA]</scope>
    <source>
        <strain evidence="1 2">AJA010-31</strain>
    </source>
</reference>
<sequence>MMCPMTNTPSLIIAFDLLSEQLIALSKENSSNSNASDPILEHMALVKSIVDTVQIKGLIAKPIYPATHALELWESRETIFPYPINGLVFLKRKAANNIYKWKPSDEITFRVALYNAKDGNKFLPMIGPENYSLSYSPFYRFVSAGQFEYSHSKGLRSTDFWTKRIRYEVDENNVATAFGPSFSTRDCTEAELQDAHQLVEVPSEYACWAVYQIVEVKLNVWTGTMTFHRLRRDKKKPNNIDEIDELSMRMREISIYP</sequence>
<accession>A0ABD3Q2S0</accession>
<dbReference type="EMBL" id="JALLPJ020000357">
    <property type="protein sequence ID" value="KAL3794450.1"/>
    <property type="molecule type" value="Genomic_DNA"/>
</dbReference>
<proteinExistence type="predicted"/>
<dbReference type="AlphaFoldDB" id="A0ABD3Q2S0"/>
<keyword evidence="2" id="KW-1185">Reference proteome</keyword>
<evidence type="ECO:0000313" key="2">
    <source>
        <dbReference type="Proteomes" id="UP001530400"/>
    </source>
</evidence>
<name>A0ABD3Q2S0_9STRA</name>
<organism evidence="1 2">
    <name type="scientific">Cyclotella atomus</name>
    <dbReference type="NCBI Taxonomy" id="382360"/>
    <lineage>
        <taxon>Eukaryota</taxon>
        <taxon>Sar</taxon>
        <taxon>Stramenopiles</taxon>
        <taxon>Ochrophyta</taxon>
        <taxon>Bacillariophyta</taxon>
        <taxon>Coscinodiscophyceae</taxon>
        <taxon>Thalassiosirophycidae</taxon>
        <taxon>Stephanodiscales</taxon>
        <taxon>Stephanodiscaceae</taxon>
        <taxon>Cyclotella</taxon>
    </lineage>
</organism>
<protein>
    <submittedName>
        <fullName evidence="1">Uncharacterized protein</fullName>
    </submittedName>
</protein>
<evidence type="ECO:0000313" key="1">
    <source>
        <dbReference type="EMBL" id="KAL3794450.1"/>
    </source>
</evidence>
<dbReference type="Proteomes" id="UP001530400">
    <property type="component" value="Unassembled WGS sequence"/>
</dbReference>
<comment type="caution">
    <text evidence="1">The sequence shown here is derived from an EMBL/GenBank/DDBJ whole genome shotgun (WGS) entry which is preliminary data.</text>
</comment>